<feature type="transmembrane region" description="Helical" evidence="1">
    <location>
        <begin position="6"/>
        <end position="23"/>
    </location>
</feature>
<gene>
    <name evidence="2" type="ORF">ACFPCS_00035</name>
</gene>
<dbReference type="PROSITE" id="PS51257">
    <property type="entry name" value="PROKAR_LIPOPROTEIN"/>
    <property type="match status" value="1"/>
</dbReference>
<comment type="caution">
    <text evidence="2">The sequence shown here is derived from an EMBL/GenBank/DDBJ whole genome shotgun (WGS) entry which is preliminary data.</text>
</comment>
<organism evidence="2 3">
    <name type="scientific">Kocuria oceani</name>
    <dbReference type="NCBI Taxonomy" id="988827"/>
    <lineage>
        <taxon>Bacteria</taxon>
        <taxon>Bacillati</taxon>
        <taxon>Actinomycetota</taxon>
        <taxon>Actinomycetes</taxon>
        <taxon>Micrococcales</taxon>
        <taxon>Micrococcaceae</taxon>
        <taxon>Kocuria</taxon>
    </lineage>
</organism>
<evidence type="ECO:0008006" key="4">
    <source>
        <dbReference type="Google" id="ProtNLM"/>
    </source>
</evidence>
<evidence type="ECO:0000313" key="2">
    <source>
        <dbReference type="EMBL" id="MFC4901954.1"/>
    </source>
</evidence>
<keyword evidence="3" id="KW-1185">Reference proteome</keyword>
<evidence type="ECO:0000256" key="1">
    <source>
        <dbReference type="SAM" id="Phobius"/>
    </source>
</evidence>
<accession>A0ABV9TEE2</accession>
<reference evidence="3" key="1">
    <citation type="journal article" date="2019" name="Int. J. Syst. Evol. Microbiol.">
        <title>The Global Catalogue of Microorganisms (GCM) 10K type strain sequencing project: providing services to taxonomists for standard genome sequencing and annotation.</title>
        <authorList>
            <consortium name="The Broad Institute Genomics Platform"/>
            <consortium name="The Broad Institute Genome Sequencing Center for Infectious Disease"/>
            <person name="Wu L."/>
            <person name="Ma J."/>
        </authorList>
    </citation>
    <scope>NUCLEOTIDE SEQUENCE [LARGE SCALE GENOMIC DNA]</scope>
    <source>
        <strain evidence="3">CGMCC 4.6946</strain>
    </source>
</reference>
<dbReference type="Proteomes" id="UP001595797">
    <property type="component" value="Unassembled WGS sequence"/>
</dbReference>
<keyword evidence="1" id="KW-0472">Membrane</keyword>
<dbReference type="RefSeq" id="WP_277551272.1">
    <property type="nucleotide sequence ID" value="NZ_JARAMH010000008.1"/>
</dbReference>
<evidence type="ECO:0000313" key="3">
    <source>
        <dbReference type="Proteomes" id="UP001595797"/>
    </source>
</evidence>
<protein>
    <recommendedName>
        <fullName evidence="4">DUF3592 domain-containing protein</fullName>
    </recommendedName>
</protein>
<feature type="transmembrane region" description="Helical" evidence="1">
    <location>
        <begin position="95"/>
        <end position="116"/>
    </location>
</feature>
<proteinExistence type="predicted"/>
<sequence>MEKSDWVFISWIIAAAACLLGALNQAAHLVSVREGPQYVCAVKGPPDSAQALGAVDMGYISGERTFFPPTFVCGYPDQIGGQPSIFVDMYPAGPWIFRLSMAVIALAAGLALVLQYRAQHL</sequence>
<keyword evidence="1" id="KW-1133">Transmembrane helix</keyword>
<dbReference type="EMBL" id="JBHSIW010000002">
    <property type="protein sequence ID" value="MFC4901954.1"/>
    <property type="molecule type" value="Genomic_DNA"/>
</dbReference>
<keyword evidence="1" id="KW-0812">Transmembrane</keyword>
<name>A0ABV9TEE2_9MICC</name>